<dbReference type="GO" id="GO:0016787">
    <property type="term" value="F:hydrolase activity"/>
    <property type="evidence" value="ECO:0007669"/>
    <property type="project" value="UniProtKB-KW"/>
</dbReference>
<keyword evidence="5" id="KW-0378">Hydrolase</keyword>
<dbReference type="AlphaFoldDB" id="A0AAU8JIR0"/>
<name>A0AAU8JIR0_9CYAN</name>
<organism evidence="8">
    <name type="scientific">Planktothricoides raciborskii GIHE-MW2</name>
    <dbReference type="NCBI Taxonomy" id="2792601"/>
    <lineage>
        <taxon>Bacteria</taxon>
        <taxon>Bacillati</taxon>
        <taxon>Cyanobacteriota</taxon>
        <taxon>Cyanophyceae</taxon>
        <taxon>Oscillatoriophycideae</taxon>
        <taxon>Oscillatoriales</taxon>
        <taxon>Oscillatoriaceae</taxon>
        <taxon>Planktothricoides</taxon>
    </lineage>
</organism>
<dbReference type="RefSeq" id="WP_054470486.1">
    <property type="nucleotide sequence ID" value="NZ_CP159837.1"/>
</dbReference>
<protein>
    <submittedName>
        <fullName evidence="8">Type II toxin-antitoxin system HicA family toxin</fullName>
    </submittedName>
</protein>
<dbReference type="InterPro" id="IPR012933">
    <property type="entry name" value="HicA_mRNA_interferase"/>
</dbReference>
<keyword evidence="6" id="KW-0694">RNA-binding</keyword>
<proteinExistence type="inferred from homology"/>
<evidence type="ECO:0000256" key="4">
    <source>
        <dbReference type="ARBA" id="ARBA00022759"/>
    </source>
</evidence>
<reference evidence="8" key="1">
    <citation type="submission" date="2024-07" db="EMBL/GenBank/DDBJ databases">
        <authorList>
            <person name="Kim Y.J."/>
            <person name="Jeong J.Y."/>
        </authorList>
    </citation>
    <scope>NUCLEOTIDE SEQUENCE</scope>
    <source>
        <strain evidence="8">GIHE-MW2</strain>
    </source>
</reference>
<evidence type="ECO:0000313" key="8">
    <source>
        <dbReference type="EMBL" id="XCM38612.1"/>
    </source>
</evidence>
<evidence type="ECO:0000256" key="2">
    <source>
        <dbReference type="ARBA" id="ARBA00022649"/>
    </source>
</evidence>
<evidence type="ECO:0000256" key="7">
    <source>
        <dbReference type="ARBA" id="ARBA00023016"/>
    </source>
</evidence>
<evidence type="ECO:0000256" key="6">
    <source>
        <dbReference type="ARBA" id="ARBA00022884"/>
    </source>
</evidence>
<keyword evidence="4" id="KW-0255">Endonuclease</keyword>
<keyword evidence="2" id="KW-1277">Toxin-antitoxin system</keyword>
<evidence type="ECO:0000256" key="5">
    <source>
        <dbReference type="ARBA" id="ARBA00022801"/>
    </source>
</evidence>
<dbReference type="Pfam" id="PF07927">
    <property type="entry name" value="HicA_toxin"/>
    <property type="match status" value="1"/>
</dbReference>
<evidence type="ECO:0000256" key="1">
    <source>
        <dbReference type="ARBA" id="ARBA00006620"/>
    </source>
</evidence>
<dbReference type="EMBL" id="CP159837">
    <property type="protein sequence ID" value="XCM38612.1"/>
    <property type="molecule type" value="Genomic_DNA"/>
</dbReference>
<sequence length="87" mass="10009">MVAKKRKILDKVLAGSKNIKFSEMVTLIEAFGFSLERISGSHHIFTHPQVTEIVNIQNNKGEVTPYQVRQFLSIIEEYNLSMEQDEL</sequence>
<dbReference type="Gene3D" id="3.30.920.30">
    <property type="entry name" value="Hypothetical protein"/>
    <property type="match status" value="1"/>
</dbReference>
<evidence type="ECO:0000256" key="3">
    <source>
        <dbReference type="ARBA" id="ARBA00022722"/>
    </source>
</evidence>
<dbReference type="GO" id="GO:0003729">
    <property type="term" value="F:mRNA binding"/>
    <property type="evidence" value="ECO:0007669"/>
    <property type="project" value="InterPro"/>
</dbReference>
<dbReference type="SUPFAM" id="SSF54786">
    <property type="entry name" value="YcfA/nrd intein domain"/>
    <property type="match status" value="1"/>
</dbReference>
<keyword evidence="7" id="KW-0346">Stress response</keyword>
<keyword evidence="3" id="KW-0540">Nuclease</keyword>
<accession>A0AAU8JIR0</accession>
<comment type="similarity">
    <text evidence="1">Belongs to the HicA mRNA interferase family.</text>
</comment>
<dbReference type="GO" id="GO:0004519">
    <property type="term" value="F:endonuclease activity"/>
    <property type="evidence" value="ECO:0007669"/>
    <property type="project" value="UniProtKB-KW"/>
</dbReference>
<gene>
    <name evidence="8" type="ORF">ABWT76_001472</name>
</gene>
<dbReference type="InterPro" id="IPR038570">
    <property type="entry name" value="HicA_sf"/>
</dbReference>